<gene>
    <name evidence="1" type="ORF">V5J35_000809</name>
</gene>
<comment type="caution">
    <text evidence="1">The sequence shown here is derived from an EMBL/GenBank/DDBJ whole genome shotgun (WGS) entry which is preliminary data.</text>
</comment>
<evidence type="ECO:0000313" key="2">
    <source>
        <dbReference type="Proteomes" id="UP001549366"/>
    </source>
</evidence>
<evidence type="ECO:0000313" key="1">
    <source>
        <dbReference type="EMBL" id="MET4755617.1"/>
    </source>
</evidence>
<name>A0ABV2SCW9_9GAMM</name>
<accession>A0ABV2SCW9</accession>
<dbReference type="EMBL" id="JBEWTB010000002">
    <property type="protein sequence ID" value="MET4755617.1"/>
    <property type="molecule type" value="Genomic_DNA"/>
</dbReference>
<sequence length="81" mass="8997">MKMTNEIGNEISVNLSESVAKEVWDDGVKVEVTPNDLYKKGVAKDKFTLYIGAEDCGVFPSYTQALEHAIALINNVDFNEE</sequence>
<reference evidence="1 2" key="1">
    <citation type="submission" date="2024-06" db="EMBL/GenBank/DDBJ databases">
        <title>Genomic Encyclopedia of Type Strains, Phase V (KMG-V): Genome sequencing to study the core and pangenomes of soil and plant-associated prokaryotes.</title>
        <authorList>
            <person name="Whitman W."/>
        </authorList>
    </citation>
    <scope>NUCLEOTIDE SEQUENCE [LARGE SCALE GENOMIC DNA]</scope>
    <source>
        <strain evidence="1 2">NE40</strain>
    </source>
</reference>
<organism evidence="1 2">
    <name type="scientific">Endozoicomonas lisbonensis</name>
    <dbReference type="NCBI Taxonomy" id="3120522"/>
    <lineage>
        <taxon>Bacteria</taxon>
        <taxon>Pseudomonadati</taxon>
        <taxon>Pseudomonadota</taxon>
        <taxon>Gammaproteobacteria</taxon>
        <taxon>Oceanospirillales</taxon>
        <taxon>Endozoicomonadaceae</taxon>
        <taxon>Endozoicomonas</taxon>
    </lineage>
</organism>
<protein>
    <submittedName>
        <fullName evidence="1">Uncharacterized protein</fullName>
    </submittedName>
</protein>
<dbReference type="RefSeq" id="WP_354010025.1">
    <property type="nucleotide sequence ID" value="NZ_JBEWTA010000001.1"/>
</dbReference>
<dbReference type="Proteomes" id="UP001549366">
    <property type="component" value="Unassembled WGS sequence"/>
</dbReference>
<keyword evidence="2" id="KW-1185">Reference proteome</keyword>
<proteinExistence type="predicted"/>